<sequence length="276" mass="29426">MTEPTVDAHVHVWDTSRRELPWLPVGHALRRDISLADFRVAAEGDVPEIVLVQADADPGEVFDLLDQAAADDAVLGVVGWVDLLADDVEKKLAKALSYAEDRGARLVGIRCPPADQHDPEAVTAPAYVRGVRAAADAGLAVDLLLRPAALTGAARLAALVPGARLVLDHLGNPTTADDTWVTGMKALADVPSVTVKVSGVTAHLPAGELAELLDFALDQFGSDRLMFGSDWPVCTLRSSRAETVRRTTAVLPVAAHKDVFRGTARRTYRLEVTAGR</sequence>
<dbReference type="InterPro" id="IPR006680">
    <property type="entry name" value="Amidohydro-rel"/>
</dbReference>
<comment type="caution">
    <text evidence="3">The sequence shown here is derived from an EMBL/GenBank/DDBJ whole genome shotgun (WGS) entry which is preliminary data.</text>
</comment>
<organism evidence="3 4">
    <name type="scientific">Kribbella amoyensis</name>
    <dbReference type="NCBI Taxonomy" id="996641"/>
    <lineage>
        <taxon>Bacteria</taxon>
        <taxon>Bacillati</taxon>
        <taxon>Actinomycetota</taxon>
        <taxon>Actinomycetes</taxon>
        <taxon>Propionibacteriales</taxon>
        <taxon>Kribbellaceae</taxon>
        <taxon>Kribbella</taxon>
    </lineage>
</organism>
<protein>
    <submittedName>
        <fullName evidence="3">L-fuconolactonase</fullName>
    </submittedName>
</protein>
<reference evidence="3 4" key="1">
    <citation type="submission" date="2019-06" db="EMBL/GenBank/DDBJ databases">
        <title>Sequencing the genomes of 1000 actinobacteria strains.</title>
        <authorList>
            <person name="Klenk H.-P."/>
        </authorList>
    </citation>
    <scope>NUCLEOTIDE SEQUENCE [LARGE SCALE GENOMIC DNA]</scope>
    <source>
        <strain evidence="3 4">DSM 24683</strain>
    </source>
</reference>
<proteinExistence type="inferred from homology"/>
<dbReference type="AlphaFoldDB" id="A0A561B8M0"/>
<dbReference type="Gene3D" id="3.20.20.140">
    <property type="entry name" value="Metal-dependent hydrolases"/>
    <property type="match status" value="1"/>
</dbReference>
<dbReference type="InterPro" id="IPR052350">
    <property type="entry name" value="Metallo-dep_Lactonases"/>
</dbReference>
<evidence type="ECO:0000256" key="1">
    <source>
        <dbReference type="ARBA" id="ARBA00038310"/>
    </source>
</evidence>
<dbReference type="InterPro" id="IPR032466">
    <property type="entry name" value="Metal_Hydrolase"/>
</dbReference>
<dbReference type="Proteomes" id="UP000318380">
    <property type="component" value="Unassembled WGS sequence"/>
</dbReference>
<dbReference type="Pfam" id="PF04909">
    <property type="entry name" value="Amidohydro_2"/>
    <property type="match status" value="1"/>
</dbReference>
<keyword evidence="4" id="KW-1185">Reference proteome</keyword>
<accession>A0A561B8M0</accession>
<feature type="domain" description="Amidohydrolase-related" evidence="2">
    <location>
        <begin position="6"/>
        <end position="270"/>
    </location>
</feature>
<dbReference type="PANTHER" id="PTHR43569:SF2">
    <property type="entry name" value="AMIDOHYDROLASE-RELATED DOMAIN-CONTAINING PROTEIN"/>
    <property type="match status" value="1"/>
</dbReference>
<dbReference type="SUPFAM" id="SSF51556">
    <property type="entry name" value="Metallo-dependent hydrolases"/>
    <property type="match status" value="1"/>
</dbReference>
<evidence type="ECO:0000313" key="4">
    <source>
        <dbReference type="Proteomes" id="UP000318380"/>
    </source>
</evidence>
<dbReference type="OrthoDB" id="5450317at2"/>
<name>A0A561B8M0_9ACTN</name>
<evidence type="ECO:0000313" key="3">
    <source>
        <dbReference type="EMBL" id="TWD75203.1"/>
    </source>
</evidence>
<evidence type="ECO:0000259" key="2">
    <source>
        <dbReference type="Pfam" id="PF04909"/>
    </source>
</evidence>
<comment type="similarity">
    <text evidence="1">Belongs to the metallo-dependent hydrolases superfamily.</text>
</comment>
<dbReference type="EMBL" id="VIVK01000002">
    <property type="protein sequence ID" value="TWD75203.1"/>
    <property type="molecule type" value="Genomic_DNA"/>
</dbReference>
<gene>
    <name evidence="3" type="ORF">FB561_6641</name>
</gene>
<dbReference type="RefSeq" id="WP_145813934.1">
    <property type="nucleotide sequence ID" value="NZ_VIVK01000002.1"/>
</dbReference>
<dbReference type="GO" id="GO:0016787">
    <property type="term" value="F:hydrolase activity"/>
    <property type="evidence" value="ECO:0007669"/>
    <property type="project" value="InterPro"/>
</dbReference>
<dbReference type="PANTHER" id="PTHR43569">
    <property type="entry name" value="AMIDOHYDROLASE"/>
    <property type="match status" value="1"/>
</dbReference>